<dbReference type="Pfam" id="PF09720">
    <property type="entry name" value="Unstab_antitox"/>
    <property type="match status" value="1"/>
</dbReference>
<keyword evidence="2" id="KW-1185">Reference proteome</keyword>
<dbReference type="AlphaFoldDB" id="A0A7M2WZC8"/>
<dbReference type="InterPro" id="IPR013406">
    <property type="entry name" value="CHP02574_addiction_mod"/>
</dbReference>
<accession>A0A7M2WZC8</accession>
<dbReference type="KEGG" id="hbs:IPV69_05725"/>
<dbReference type="RefSeq" id="WP_206293962.1">
    <property type="nucleotide sequence ID" value="NZ_CP063458.1"/>
</dbReference>
<protein>
    <submittedName>
        <fullName evidence="1">Addiction module protein</fullName>
    </submittedName>
</protein>
<evidence type="ECO:0000313" key="2">
    <source>
        <dbReference type="Proteomes" id="UP000593765"/>
    </source>
</evidence>
<proteinExistence type="predicted"/>
<evidence type="ECO:0000313" key="1">
    <source>
        <dbReference type="EMBL" id="QOV90858.1"/>
    </source>
</evidence>
<sequence>MTRNQILLEAQSLSAEDRNALIEDLRQSGEDFTPEQLAEARRRIEAVDRGELGTLPGEQVMQEVLQSLRRR</sequence>
<gene>
    <name evidence="1" type="ORF">IPV69_05725</name>
</gene>
<organism evidence="1 2">
    <name type="scientific">Humisphaera borealis</name>
    <dbReference type="NCBI Taxonomy" id="2807512"/>
    <lineage>
        <taxon>Bacteria</taxon>
        <taxon>Pseudomonadati</taxon>
        <taxon>Planctomycetota</taxon>
        <taxon>Phycisphaerae</taxon>
        <taxon>Tepidisphaerales</taxon>
        <taxon>Tepidisphaeraceae</taxon>
        <taxon>Humisphaera</taxon>
    </lineage>
</organism>
<name>A0A7M2WZC8_9BACT</name>
<dbReference type="Proteomes" id="UP000593765">
    <property type="component" value="Chromosome"/>
</dbReference>
<reference evidence="1 2" key="1">
    <citation type="submission" date="2020-10" db="EMBL/GenBank/DDBJ databases">
        <title>Wide distribution of Phycisphaera-like planctomycetes from WD2101 soil group in peatlands and genome analysis of the first cultivated representative.</title>
        <authorList>
            <person name="Dedysh S.N."/>
            <person name="Beletsky A.V."/>
            <person name="Ivanova A."/>
            <person name="Kulichevskaya I.S."/>
            <person name="Suzina N.E."/>
            <person name="Philippov D.A."/>
            <person name="Rakitin A.L."/>
            <person name="Mardanov A.V."/>
            <person name="Ravin N.V."/>
        </authorList>
    </citation>
    <scope>NUCLEOTIDE SEQUENCE [LARGE SCALE GENOMIC DNA]</scope>
    <source>
        <strain evidence="1 2">M1803</strain>
    </source>
</reference>
<dbReference type="EMBL" id="CP063458">
    <property type="protein sequence ID" value="QOV90858.1"/>
    <property type="molecule type" value="Genomic_DNA"/>
</dbReference>